<dbReference type="Proteomes" id="UP001364890">
    <property type="component" value="Unassembled WGS sequence"/>
</dbReference>
<feature type="binding site" evidence="11">
    <location>
        <position position="36"/>
    </location>
    <ligand>
        <name>CTP</name>
        <dbReference type="ChEBI" id="CHEBI:37563"/>
    </ligand>
</feature>
<feature type="binding site" evidence="11">
    <location>
        <position position="39"/>
    </location>
    <ligand>
        <name>CTP</name>
        <dbReference type="ChEBI" id="CHEBI:37563"/>
    </ligand>
</feature>
<keyword evidence="4 11" id="KW-0548">Nucleotidyltransferase</keyword>
<accession>A0ABU8F2V0</accession>
<keyword evidence="8 11" id="KW-0067">ATP-binding</keyword>
<keyword evidence="9 11" id="KW-0460">Magnesium</keyword>
<dbReference type="CDD" id="cd05398">
    <property type="entry name" value="NT_ClassII-CCAase"/>
    <property type="match status" value="1"/>
</dbReference>
<dbReference type="InterPro" id="IPR032810">
    <property type="entry name" value="CCA-adding_enz_C"/>
</dbReference>
<feature type="binding site" evidence="11">
    <location>
        <position position="168"/>
    </location>
    <ligand>
        <name>CTP</name>
        <dbReference type="ChEBI" id="CHEBI:37563"/>
    </ligand>
</feature>
<evidence type="ECO:0000256" key="7">
    <source>
        <dbReference type="ARBA" id="ARBA00022800"/>
    </source>
</evidence>
<dbReference type="Gene3D" id="3.30.460.10">
    <property type="entry name" value="Beta Polymerase, domain 2"/>
    <property type="match status" value="1"/>
</dbReference>
<feature type="domain" description="tRNA nucleotidyltransferase/poly(A) polymerase RNA and SrmB- binding" evidence="13">
    <location>
        <begin position="177"/>
        <end position="233"/>
    </location>
</feature>
<dbReference type="RefSeq" id="WP_336495935.1">
    <property type="nucleotide sequence ID" value="NZ_JBAWSY010000001.1"/>
</dbReference>
<evidence type="ECO:0000313" key="15">
    <source>
        <dbReference type="EMBL" id="MEI4768371.1"/>
    </source>
</evidence>
<dbReference type="GO" id="GO:0004810">
    <property type="term" value="F:CCA tRNA nucleotidyltransferase activity"/>
    <property type="evidence" value="ECO:0007669"/>
    <property type="project" value="UniProtKB-EC"/>
</dbReference>
<evidence type="ECO:0000256" key="10">
    <source>
        <dbReference type="ARBA" id="ARBA00022884"/>
    </source>
</evidence>
<evidence type="ECO:0000256" key="2">
    <source>
        <dbReference type="ARBA" id="ARBA00022679"/>
    </source>
</evidence>
<evidence type="ECO:0000259" key="14">
    <source>
        <dbReference type="Pfam" id="PF13735"/>
    </source>
</evidence>
<feature type="binding site" evidence="11">
    <location>
        <position position="119"/>
    </location>
    <ligand>
        <name>ATP</name>
        <dbReference type="ChEBI" id="CHEBI:30616"/>
    </ligand>
</feature>
<keyword evidence="7 11" id="KW-0692">RNA repair</keyword>
<evidence type="ECO:0000256" key="8">
    <source>
        <dbReference type="ARBA" id="ARBA00022840"/>
    </source>
</evidence>
<comment type="subunit">
    <text evidence="11">Homodimer.</text>
</comment>
<keyword evidence="16" id="KW-1185">Reference proteome</keyword>
<dbReference type="InterPro" id="IPR023068">
    <property type="entry name" value="CCA-adding_enz_firmicutes"/>
</dbReference>
<evidence type="ECO:0000256" key="6">
    <source>
        <dbReference type="ARBA" id="ARBA00022741"/>
    </source>
</evidence>
<dbReference type="Pfam" id="PF12627">
    <property type="entry name" value="PolyA_pol_RNAbd"/>
    <property type="match status" value="1"/>
</dbReference>
<feature type="binding site" evidence="11">
    <location>
        <position position="162"/>
    </location>
    <ligand>
        <name>ATP</name>
        <dbReference type="ChEBI" id="CHEBI:30616"/>
    </ligand>
</feature>
<comment type="caution">
    <text evidence="15">The sequence shown here is derived from an EMBL/GenBank/DDBJ whole genome shotgun (WGS) entry which is preliminary data.</text>
</comment>
<feature type="binding site" evidence="11">
    <location>
        <position position="171"/>
    </location>
    <ligand>
        <name>CTP</name>
        <dbReference type="ChEBI" id="CHEBI:37563"/>
    </ligand>
</feature>
<keyword evidence="6 11" id="KW-0547">Nucleotide-binding</keyword>
<feature type="domain" description="CCA-adding enzyme C-terminal" evidence="14">
    <location>
        <begin position="252"/>
        <end position="395"/>
    </location>
</feature>
<protein>
    <recommendedName>
        <fullName evidence="11">CCA-adding enzyme</fullName>
        <ecNumber evidence="11">2.7.7.72</ecNumber>
    </recommendedName>
    <alternativeName>
        <fullName evidence="11">CCA tRNA nucleotidyltransferase</fullName>
    </alternativeName>
    <alternativeName>
        <fullName evidence="11">tRNA CCA-pyrophosphorylase</fullName>
    </alternativeName>
    <alternativeName>
        <fullName evidence="11">tRNA adenylyl-/cytidylyl- transferase</fullName>
    </alternativeName>
    <alternativeName>
        <fullName evidence="11">tRNA nucleotidyltransferase</fullName>
    </alternativeName>
    <alternativeName>
        <fullName evidence="11">tRNA-NT</fullName>
    </alternativeName>
</protein>
<evidence type="ECO:0000256" key="1">
    <source>
        <dbReference type="ARBA" id="ARBA00001946"/>
    </source>
</evidence>
<dbReference type="InterPro" id="IPR032828">
    <property type="entry name" value="PolyA_RNA-bd"/>
</dbReference>
<evidence type="ECO:0000256" key="11">
    <source>
        <dbReference type="HAMAP-Rule" id="MF_01263"/>
    </source>
</evidence>
<dbReference type="Pfam" id="PF13735">
    <property type="entry name" value="tRNA_NucTran2_2"/>
    <property type="match status" value="1"/>
</dbReference>
<evidence type="ECO:0000256" key="9">
    <source>
        <dbReference type="ARBA" id="ARBA00022842"/>
    </source>
</evidence>
<dbReference type="Gene3D" id="1.10.246.80">
    <property type="match status" value="1"/>
</dbReference>
<keyword evidence="2 11" id="KW-0808">Transferase</keyword>
<evidence type="ECO:0000259" key="12">
    <source>
        <dbReference type="Pfam" id="PF01743"/>
    </source>
</evidence>
<organism evidence="15 16">
    <name type="scientific">Psychrobacillus mangrovi</name>
    <dbReference type="NCBI Taxonomy" id="3117745"/>
    <lineage>
        <taxon>Bacteria</taxon>
        <taxon>Bacillati</taxon>
        <taxon>Bacillota</taxon>
        <taxon>Bacilli</taxon>
        <taxon>Bacillales</taxon>
        <taxon>Bacillaceae</taxon>
        <taxon>Psychrobacillus</taxon>
    </lineage>
</organism>
<feature type="binding site" evidence="11">
    <location>
        <position position="168"/>
    </location>
    <ligand>
        <name>ATP</name>
        <dbReference type="ChEBI" id="CHEBI:30616"/>
    </ligand>
</feature>
<dbReference type="SUPFAM" id="SSF81301">
    <property type="entry name" value="Nucleotidyltransferase"/>
    <property type="match status" value="1"/>
</dbReference>
<keyword evidence="3 11" id="KW-0819">tRNA processing</keyword>
<comment type="function">
    <text evidence="11">Catalyzes the addition and repair of the essential 3'-terminal CCA sequence in tRNAs without using a nucleic acid template. Adds these three nucleotides in the order of C, C, and A to the tRNA nucleotide-73, using CTP and ATP as substrates and producing inorganic pyrophosphate. tRNA 3'-terminal CCA addition is required both for tRNA processing and repair. Also involved in tRNA surveillance by mediating tandem CCA addition to generate a CCACCA at the 3' terminus of unstable tRNAs. While stable tRNAs receive only 3'-terminal CCA, unstable tRNAs are marked with CCACCA and rapidly degraded.</text>
</comment>
<evidence type="ECO:0000259" key="13">
    <source>
        <dbReference type="Pfam" id="PF12627"/>
    </source>
</evidence>
<dbReference type="PANTHER" id="PTHR46173">
    <property type="entry name" value="CCA TRNA NUCLEOTIDYLTRANSFERASE 1, MITOCHONDRIAL"/>
    <property type="match status" value="1"/>
</dbReference>
<feature type="binding site" evidence="11">
    <location>
        <position position="36"/>
    </location>
    <ligand>
        <name>ATP</name>
        <dbReference type="ChEBI" id="CHEBI:30616"/>
    </ligand>
</feature>
<comment type="miscellaneous">
    <text evidence="11">A single active site specifically recognizes both ATP and CTP and is responsible for their addition.</text>
</comment>
<feature type="binding site" evidence="11">
    <location>
        <position position="49"/>
    </location>
    <ligand>
        <name>Mg(2+)</name>
        <dbReference type="ChEBI" id="CHEBI:18420"/>
    </ligand>
</feature>
<comment type="catalytic activity">
    <reaction evidence="11">
        <text>a tRNA with a 3' CCA end + 2 CTP + ATP = a tRNA with a 3' CCACCA end + 3 diphosphate</text>
        <dbReference type="Rhea" id="RHEA:76235"/>
        <dbReference type="Rhea" id="RHEA-COMP:10468"/>
        <dbReference type="Rhea" id="RHEA-COMP:18655"/>
        <dbReference type="ChEBI" id="CHEBI:30616"/>
        <dbReference type="ChEBI" id="CHEBI:33019"/>
        <dbReference type="ChEBI" id="CHEBI:37563"/>
        <dbReference type="ChEBI" id="CHEBI:83071"/>
        <dbReference type="ChEBI" id="CHEBI:195187"/>
    </reaction>
</comment>
<dbReference type="HAMAP" id="MF_01263">
    <property type="entry name" value="CCA_bact_type3"/>
    <property type="match status" value="1"/>
</dbReference>
<reference evidence="15 16" key="1">
    <citation type="submission" date="2024-01" db="EMBL/GenBank/DDBJ databases">
        <title>Seven novel Bacillus-like species.</title>
        <authorList>
            <person name="Liu G."/>
        </authorList>
    </citation>
    <scope>NUCLEOTIDE SEQUENCE [LARGE SCALE GENOMIC DNA]</scope>
    <source>
        <strain evidence="15 16">FJAT-51614</strain>
    </source>
</reference>
<feature type="binding site" evidence="11">
    <location>
        <position position="51"/>
    </location>
    <ligand>
        <name>Mg(2+)</name>
        <dbReference type="ChEBI" id="CHEBI:18420"/>
    </ligand>
</feature>
<feature type="binding site" evidence="11">
    <location>
        <position position="119"/>
    </location>
    <ligand>
        <name>CTP</name>
        <dbReference type="ChEBI" id="CHEBI:37563"/>
    </ligand>
</feature>
<feature type="binding site" evidence="11">
    <location>
        <position position="165"/>
    </location>
    <ligand>
        <name>CTP</name>
        <dbReference type="ChEBI" id="CHEBI:37563"/>
    </ligand>
</feature>
<keyword evidence="5 11" id="KW-0479">Metal-binding</keyword>
<dbReference type="Pfam" id="PF01743">
    <property type="entry name" value="PolyA_pol"/>
    <property type="match status" value="1"/>
</dbReference>
<keyword evidence="10 11" id="KW-0694">RNA-binding</keyword>
<sequence>MKEWRENNMMKNRWPIAYQVIKKLEHAGFEAYVVGGAVRDFIREVHANDVDITTNATPKEVKQLFEHTIDVGIEHGTVLVVLDDTIEVTTFRADATYSDFRRPDNVEFVRSLQEDLQRRDFTMNAMAMTKSDELIDYFGGQKDIEKRVIRAVGDPNRRFSEDALRMLRAVRFSAQLDFSLHERTFEAIQSLHPLIEHVSIERVKAELEKIWTSNYVGRGMQLFVSSKLAEKFPGEWDTHLEKWNSFKCFGNAANGWTFFALMQQTDGINELLNYYKCSNAEKAYVKQVLSAVDLLRKGYWTTYEIFQFKEDVLIAAVSFGELIFGISSSYTNESIQQLKKAIPIMSSKEIVVNGNDIMEWKQQKRGPWLKEVIEKMTEAIVNGQLANNRKNIKEWFFREYDE</sequence>
<evidence type="ECO:0000256" key="4">
    <source>
        <dbReference type="ARBA" id="ARBA00022695"/>
    </source>
</evidence>
<evidence type="ECO:0000256" key="3">
    <source>
        <dbReference type="ARBA" id="ARBA00022694"/>
    </source>
</evidence>
<feature type="binding site" evidence="11">
    <location>
        <position position="171"/>
    </location>
    <ligand>
        <name>ATP</name>
        <dbReference type="ChEBI" id="CHEBI:30616"/>
    </ligand>
</feature>
<gene>
    <name evidence="11" type="primary">cca</name>
    <name evidence="15" type="ORF">WAX74_01720</name>
</gene>
<dbReference type="Gene3D" id="1.10.3090.10">
    <property type="entry name" value="cca-adding enzyme, domain 2"/>
    <property type="match status" value="1"/>
</dbReference>
<evidence type="ECO:0000256" key="5">
    <source>
        <dbReference type="ARBA" id="ARBA00022723"/>
    </source>
</evidence>
<dbReference type="PANTHER" id="PTHR46173:SF1">
    <property type="entry name" value="CCA TRNA NUCLEOTIDYLTRANSFERASE 1, MITOCHONDRIAL"/>
    <property type="match status" value="1"/>
</dbReference>
<feature type="binding site" evidence="11">
    <location>
        <position position="162"/>
    </location>
    <ligand>
        <name>CTP</name>
        <dbReference type="ChEBI" id="CHEBI:37563"/>
    </ligand>
</feature>
<comment type="cofactor">
    <cofactor evidence="1 11">
        <name>Mg(2+)</name>
        <dbReference type="ChEBI" id="CHEBI:18420"/>
    </cofactor>
</comment>
<feature type="binding site" evidence="11">
    <location>
        <position position="165"/>
    </location>
    <ligand>
        <name>ATP</name>
        <dbReference type="ChEBI" id="CHEBI:30616"/>
    </ligand>
</feature>
<dbReference type="NCBIfam" id="NF009814">
    <property type="entry name" value="PRK13299.1"/>
    <property type="match status" value="1"/>
</dbReference>
<dbReference type="EMBL" id="JBAWSY010000001">
    <property type="protein sequence ID" value="MEI4768371.1"/>
    <property type="molecule type" value="Genomic_DNA"/>
</dbReference>
<comment type="similarity">
    <text evidence="11">Belongs to the tRNA nucleotidyltransferase/poly(A) polymerase family. Bacterial CCA-adding enzyme type 3 subfamily.</text>
</comment>
<dbReference type="EC" id="2.7.7.72" evidence="11"/>
<feature type="domain" description="Poly A polymerase head" evidence="12">
    <location>
        <begin position="31"/>
        <end position="150"/>
    </location>
</feature>
<dbReference type="InterPro" id="IPR002646">
    <property type="entry name" value="PolA_pol_head_dom"/>
</dbReference>
<proteinExistence type="inferred from homology"/>
<dbReference type="InterPro" id="IPR043519">
    <property type="entry name" value="NT_sf"/>
</dbReference>
<name>A0ABU8F2V0_9BACI</name>
<dbReference type="InterPro" id="IPR050264">
    <property type="entry name" value="Bact_CCA-adding_enz_type3_sf"/>
</dbReference>
<feature type="binding site" evidence="11">
    <location>
        <position position="39"/>
    </location>
    <ligand>
        <name>ATP</name>
        <dbReference type="ChEBI" id="CHEBI:30616"/>
    </ligand>
</feature>
<comment type="catalytic activity">
    <reaction evidence="11">
        <text>a tRNA precursor + 2 CTP + ATP = a tRNA with a 3' CCA end + 3 diphosphate</text>
        <dbReference type="Rhea" id="RHEA:14433"/>
        <dbReference type="Rhea" id="RHEA-COMP:10465"/>
        <dbReference type="Rhea" id="RHEA-COMP:10468"/>
        <dbReference type="ChEBI" id="CHEBI:30616"/>
        <dbReference type="ChEBI" id="CHEBI:33019"/>
        <dbReference type="ChEBI" id="CHEBI:37563"/>
        <dbReference type="ChEBI" id="CHEBI:74896"/>
        <dbReference type="ChEBI" id="CHEBI:83071"/>
        <dbReference type="EC" id="2.7.7.72"/>
    </reaction>
</comment>
<dbReference type="SUPFAM" id="SSF81891">
    <property type="entry name" value="Poly A polymerase C-terminal region-like"/>
    <property type="match status" value="1"/>
</dbReference>
<evidence type="ECO:0000313" key="16">
    <source>
        <dbReference type="Proteomes" id="UP001364890"/>
    </source>
</evidence>